<dbReference type="SUPFAM" id="SSF101898">
    <property type="entry name" value="NHL repeat"/>
    <property type="match status" value="1"/>
</dbReference>
<feature type="compositionally biased region" description="Basic and acidic residues" evidence="4">
    <location>
        <begin position="291"/>
        <end position="303"/>
    </location>
</feature>
<dbReference type="Pfam" id="PF01436">
    <property type="entry name" value="NHL"/>
    <property type="match status" value="2"/>
</dbReference>
<dbReference type="KEGG" id="otw:112235653"/>
<dbReference type="Proteomes" id="UP000694402">
    <property type="component" value="Unassembled WGS sequence"/>
</dbReference>
<dbReference type="PROSITE" id="PS51125">
    <property type="entry name" value="NHL"/>
    <property type="match status" value="2"/>
</dbReference>
<reference evidence="5" key="1">
    <citation type="submission" date="2025-08" db="UniProtKB">
        <authorList>
            <consortium name="Ensembl"/>
        </authorList>
    </citation>
    <scope>IDENTIFICATION</scope>
</reference>
<reference evidence="5" key="2">
    <citation type="submission" date="2025-09" db="UniProtKB">
        <authorList>
            <consortium name="Ensembl"/>
        </authorList>
    </citation>
    <scope>IDENTIFICATION</scope>
</reference>
<dbReference type="GO" id="GO:0000209">
    <property type="term" value="P:protein polyubiquitination"/>
    <property type="evidence" value="ECO:0007669"/>
    <property type="project" value="TreeGrafter"/>
</dbReference>
<dbReference type="Gene3D" id="2.120.10.30">
    <property type="entry name" value="TolB, C-terminal domain"/>
    <property type="match status" value="1"/>
</dbReference>
<feature type="region of interest" description="Disordered" evidence="4">
    <location>
        <begin position="552"/>
        <end position="586"/>
    </location>
</feature>
<keyword evidence="6" id="KW-1185">Reference proteome</keyword>
<feature type="coiled-coil region" evidence="3">
    <location>
        <begin position="74"/>
        <end position="155"/>
    </location>
</feature>
<evidence type="ECO:0000256" key="1">
    <source>
        <dbReference type="ARBA" id="ARBA00022737"/>
    </source>
</evidence>
<feature type="compositionally biased region" description="Basic and acidic residues" evidence="4">
    <location>
        <begin position="414"/>
        <end position="427"/>
    </location>
</feature>
<feature type="compositionally biased region" description="Low complexity" evidence="4">
    <location>
        <begin position="552"/>
        <end position="564"/>
    </location>
</feature>
<sequence>MLQGKGVTSFQGRDLVAGKACSYRDSDTLASTPWSAVMFPIHPHSPSPLGQSDTETPEEDHLAPLSPSLPPCWATQALRDLARGETELRRLLERQVAETEGVSRGLERAILGARREERRLLERVEQDHRDTQRRLEQLQRENAAAARVSQALLDQRLRKVAQLRELIQRSGQGQTGPDQNLLIRGVADLLQHWEISLSLKKVSFRPSSQPNVVTFGEIRFQEHNLCLNVGGCGPEGQFCALHSGEHSGNAQHGGAGEVRSTPDGGTGPGQDVTSPTGSGNLRVVRKIRLSARSDEESGEEKKSSPKRRRWPPKRESSDRESSQDEETESPISQPREEDLFLATSASLSNGDSEEDLRHRTNNFGSRLGYGVMSKRKQRTLVMVSGREPCSPPEGGRLEHSSLSPCWSLDSQDGGDSRGRVRPCEFPRELPSPSYRTMGSPSPKVSPREPLTSYSCMDLTSRECPHLCLSVSSDDHQIGPTGDSGHPLSPADSLDSCYTFIVSSPRDHSLRGSLNHDPRLSKSAADLSRKTRPLINCGRGEHVGAWRVNRSSLTSTTTSIPPTLSRGHTVSEGLQSPTGRRDSGVWGPVAKRQSGIIGSTSRVSRCLSMSVIDSASQEQQGRGWGDRGERGEPVLTEMEEEGGHLQPQLGCLIRQFGKQGSGRADLTLPSGVHATPQGQLFVVDCGNARVQVTDPRGNVLQQVTSTTSEGSVRRCRNYFDIAVNAKGLIALSCAAERALLVFNRHGRLLQTFGGLGVGAAKDELEAPRGVTVTRLDEFLVADIRKGTLTTLKLDPKTGSRLERTVVTGFHRPYLVAACLSSGLVAVSERGSETGREPCVKVLEPGWNTVRVLGVCAGMGPVLTSPWGICIDRDGDVVVVDWGRKHRVVMYPAQGVGRPIITQGLSSPRGLALLPEGHLVVSDSMHHCIKIYQYK</sequence>
<proteinExistence type="predicted"/>
<feature type="region of interest" description="Disordered" evidence="4">
    <location>
        <begin position="246"/>
        <end position="337"/>
    </location>
</feature>
<keyword evidence="1" id="KW-0677">Repeat</keyword>
<feature type="region of interest" description="Disordered" evidence="4">
    <location>
        <begin position="42"/>
        <end position="69"/>
    </location>
</feature>
<gene>
    <name evidence="5" type="primary">LOC112235653</name>
</gene>
<evidence type="ECO:0000256" key="2">
    <source>
        <dbReference type="PROSITE-ProRule" id="PRU00504"/>
    </source>
</evidence>
<protein>
    <recommendedName>
        <fullName evidence="7">E3 ubiquitin-protein ligase TRIM32</fullName>
    </recommendedName>
</protein>
<dbReference type="InterPro" id="IPR050952">
    <property type="entry name" value="TRIM-NHL_E3_ligases"/>
</dbReference>
<name>A0A8C8H7V8_ONCTS</name>
<dbReference type="PANTHER" id="PTHR24104:SF53">
    <property type="match status" value="1"/>
</dbReference>
<feature type="repeat" description="NHL" evidence="2">
    <location>
        <begin position="891"/>
        <end position="933"/>
    </location>
</feature>
<dbReference type="InterPro" id="IPR011042">
    <property type="entry name" value="6-blade_b-propeller_TolB-like"/>
</dbReference>
<dbReference type="GeneTree" id="ENSGT00940000164246"/>
<feature type="region of interest" description="Disordered" evidence="4">
    <location>
        <begin position="385"/>
        <end position="449"/>
    </location>
</feature>
<evidence type="ECO:0000313" key="6">
    <source>
        <dbReference type="Proteomes" id="UP000694402"/>
    </source>
</evidence>
<accession>A0A8C8H7V8</accession>
<dbReference type="GO" id="GO:0061630">
    <property type="term" value="F:ubiquitin protein ligase activity"/>
    <property type="evidence" value="ECO:0007669"/>
    <property type="project" value="TreeGrafter"/>
</dbReference>
<evidence type="ECO:0000313" key="5">
    <source>
        <dbReference type="Ensembl" id="ENSOTSP00005060492.2"/>
    </source>
</evidence>
<evidence type="ECO:0000256" key="3">
    <source>
        <dbReference type="SAM" id="Coils"/>
    </source>
</evidence>
<dbReference type="GO" id="GO:0043161">
    <property type="term" value="P:proteasome-mediated ubiquitin-dependent protein catabolic process"/>
    <property type="evidence" value="ECO:0007669"/>
    <property type="project" value="TreeGrafter"/>
</dbReference>
<dbReference type="RefSeq" id="XP_024259901.1">
    <property type="nucleotide sequence ID" value="XM_024404133.2"/>
</dbReference>
<dbReference type="PANTHER" id="PTHR24104">
    <property type="entry name" value="E3 UBIQUITIN-PROTEIN LIGASE NHLRC1-RELATED"/>
    <property type="match status" value="1"/>
</dbReference>
<dbReference type="Ensembl" id="ENSOTST00005065830.2">
    <property type="protein sequence ID" value="ENSOTSP00005060492.2"/>
    <property type="gene ID" value="ENSOTSG00005053210.1"/>
</dbReference>
<keyword evidence="3" id="KW-0175">Coiled coil</keyword>
<dbReference type="InterPro" id="IPR001258">
    <property type="entry name" value="NHL_repeat"/>
</dbReference>
<feature type="repeat" description="NHL" evidence="2">
    <location>
        <begin position="652"/>
        <end position="695"/>
    </location>
</feature>
<feature type="compositionally biased region" description="Polar residues" evidence="4">
    <location>
        <begin position="565"/>
        <end position="577"/>
    </location>
</feature>
<feature type="compositionally biased region" description="Polar residues" evidence="4">
    <location>
        <begin position="400"/>
        <end position="410"/>
    </location>
</feature>
<evidence type="ECO:0000256" key="4">
    <source>
        <dbReference type="SAM" id="MobiDB-lite"/>
    </source>
</evidence>
<evidence type="ECO:0008006" key="7">
    <source>
        <dbReference type="Google" id="ProtNLM"/>
    </source>
</evidence>
<organism evidence="5 6">
    <name type="scientific">Oncorhynchus tshawytscha</name>
    <name type="common">Chinook salmon</name>
    <name type="synonym">Salmo tshawytscha</name>
    <dbReference type="NCBI Taxonomy" id="74940"/>
    <lineage>
        <taxon>Eukaryota</taxon>
        <taxon>Metazoa</taxon>
        <taxon>Chordata</taxon>
        <taxon>Craniata</taxon>
        <taxon>Vertebrata</taxon>
        <taxon>Euteleostomi</taxon>
        <taxon>Actinopterygii</taxon>
        <taxon>Neopterygii</taxon>
        <taxon>Teleostei</taxon>
        <taxon>Protacanthopterygii</taxon>
        <taxon>Salmoniformes</taxon>
        <taxon>Salmonidae</taxon>
        <taxon>Salmoninae</taxon>
        <taxon>Oncorhynchus</taxon>
    </lineage>
</organism>
<dbReference type="GeneID" id="112235653"/>
<feature type="compositionally biased region" description="Basic and acidic residues" evidence="4">
    <location>
        <begin position="312"/>
        <end position="322"/>
    </location>
</feature>
<dbReference type="AlphaFoldDB" id="A0A8C8H7V8"/>